<dbReference type="EMBL" id="JBDPZC010000002">
    <property type="protein sequence ID" value="MEO3712553.1"/>
    <property type="molecule type" value="Genomic_DNA"/>
</dbReference>
<accession>A0ABV0GBX5</accession>
<protein>
    <submittedName>
        <fullName evidence="2">Uncharacterized protein</fullName>
    </submittedName>
</protein>
<feature type="signal peptide" evidence="1">
    <location>
        <begin position="1"/>
        <end position="29"/>
    </location>
</feature>
<feature type="chain" id="PRO_5046277359" evidence="1">
    <location>
        <begin position="30"/>
        <end position="280"/>
    </location>
</feature>
<keyword evidence="1" id="KW-0732">Signal</keyword>
<evidence type="ECO:0000313" key="2">
    <source>
        <dbReference type="EMBL" id="MEO3712553.1"/>
    </source>
</evidence>
<dbReference type="Proteomes" id="UP001462640">
    <property type="component" value="Unassembled WGS sequence"/>
</dbReference>
<sequence>MSTGPTPSPQGLWRRLVPGLAFLAPAVQAACVPSQLDLGLGAQSSRWHEEGASGERLLQERGTLRAASLAVGLPCAGLHWVAQLDLESGTRDYQGRSTTGVPLSTQSRVRSQRLQLQAWRPFEGSAWSVGARLGWEPDSRRALASVGAVQGYEESRDRWRLGLGARWQHELPAAWQGRWEAWLDSGPRARLSLDGEAFGATTVRLEEGRWSSLALAWTLSPAPQAGRWQPWLGWRWESLRSRAGEPVAVRMDSGRLLAVSQPAYRQSDWRLVAGLRLTLD</sequence>
<organism evidence="2 3">
    <name type="scientific">Roseateles flavus</name>
    <dbReference type="NCBI Taxonomy" id="3149041"/>
    <lineage>
        <taxon>Bacteria</taxon>
        <taxon>Pseudomonadati</taxon>
        <taxon>Pseudomonadota</taxon>
        <taxon>Betaproteobacteria</taxon>
        <taxon>Burkholderiales</taxon>
        <taxon>Sphaerotilaceae</taxon>
        <taxon>Roseateles</taxon>
    </lineage>
</organism>
<dbReference type="RefSeq" id="WP_347608120.1">
    <property type="nucleotide sequence ID" value="NZ_JBDPZC010000002.1"/>
</dbReference>
<evidence type="ECO:0000256" key="1">
    <source>
        <dbReference type="SAM" id="SignalP"/>
    </source>
</evidence>
<comment type="caution">
    <text evidence="2">The sequence shown here is derived from an EMBL/GenBank/DDBJ whole genome shotgun (WGS) entry which is preliminary data.</text>
</comment>
<name>A0ABV0GBX5_9BURK</name>
<gene>
    <name evidence="2" type="ORF">ABDJ40_07205</name>
</gene>
<keyword evidence="3" id="KW-1185">Reference proteome</keyword>
<proteinExistence type="predicted"/>
<evidence type="ECO:0000313" key="3">
    <source>
        <dbReference type="Proteomes" id="UP001462640"/>
    </source>
</evidence>
<reference evidence="2 3" key="1">
    <citation type="submission" date="2024-05" db="EMBL/GenBank/DDBJ databases">
        <title>Roseateles sp. 2.12 16S ribosomal RNA gene Genome sequencing and assembly.</title>
        <authorList>
            <person name="Woo H."/>
        </authorList>
    </citation>
    <scope>NUCLEOTIDE SEQUENCE [LARGE SCALE GENOMIC DNA]</scope>
    <source>
        <strain evidence="2 3">2.12</strain>
    </source>
</reference>